<evidence type="ECO:0000256" key="3">
    <source>
        <dbReference type="ARBA" id="ARBA00023015"/>
    </source>
</evidence>
<evidence type="ECO:0000256" key="2">
    <source>
        <dbReference type="ARBA" id="ARBA00022898"/>
    </source>
</evidence>
<sequence length="502" mass="53972">MGKIPTNSRKPAARKPELPLDLTGPHVTASAASQQRLYQALCHTIVGGLVKPGEPLPPSRALAKQTGFRRNAVTTAYERLIADGFAVATTGSGTFVAARIPAQATAPRRAKIEIEPPQHNALSLGCTHIDERALQRFRAFAGRRLRAFGSEHLHYGDPRGSSELRAAISDHLLSARGLRCDPDQIMLASGTLHALRIVLGAILKPGDQVWCEDPGYPAARRAIEHCGYRPVPVDGAGMRIDRGRVSAAAARAAYVTPSHQFPLGVQMSMPRRLELLDWARDAGAFVFEDDYDSEFRYDGAPLLSLAGIDHLRRVIYMGTFAKTLFPGLRIGYCALPEALIGPVTAARAALDRFPGTLMEGAVADMLNSGAFAANLRKSRKLYREARDVLASTLTRASEGELTVPVPSQGLHLVARLDPATDPLVAAQAKAAAGVGGWLLAETYHRARPLPGFVLGFSGHPVPQLVASAEQLAKTTLAALRATRKISVKPYATPQRSRRIATT</sequence>
<dbReference type="SUPFAM" id="SSF53383">
    <property type="entry name" value="PLP-dependent transferases"/>
    <property type="match status" value="1"/>
</dbReference>
<dbReference type="CDD" id="cd00609">
    <property type="entry name" value="AAT_like"/>
    <property type="match status" value="1"/>
</dbReference>
<dbReference type="PANTHER" id="PTHR46577:SF1">
    <property type="entry name" value="HTH-TYPE TRANSCRIPTIONAL REGULATORY PROTEIN GABR"/>
    <property type="match status" value="1"/>
</dbReference>
<keyword evidence="4" id="KW-0238">DNA-binding</keyword>
<organism evidence="8 9">
    <name type="scientific">Bradyrhizobium quebecense</name>
    <dbReference type="NCBI Taxonomy" id="2748629"/>
    <lineage>
        <taxon>Bacteria</taxon>
        <taxon>Pseudomonadati</taxon>
        <taxon>Pseudomonadota</taxon>
        <taxon>Alphaproteobacteria</taxon>
        <taxon>Hyphomicrobiales</taxon>
        <taxon>Nitrobacteraceae</taxon>
        <taxon>Bradyrhizobium</taxon>
    </lineage>
</organism>
<keyword evidence="2" id="KW-0663">Pyridoxal phosphate</keyword>
<dbReference type="InterPro" id="IPR000524">
    <property type="entry name" value="Tscrpt_reg_HTH_GntR"/>
</dbReference>
<dbReference type="InterPro" id="IPR004839">
    <property type="entry name" value="Aminotransferase_I/II_large"/>
</dbReference>
<dbReference type="InterPro" id="IPR036390">
    <property type="entry name" value="WH_DNA-bd_sf"/>
</dbReference>
<evidence type="ECO:0000256" key="4">
    <source>
        <dbReference type="ARBA" id="ARBA00023125"/>
    </source>
</evidence>
<dbReference type="InterPro" id="IPR015421">
    <property type="entry name" value="PyrdxlP-dep_Trfase_major"/>
</dbReference>
<evidence type="ECO:0000259" key="7">
    <source>
        <dbReference type="PROSITE" id="PS50949"/>
    </source>
</evidence>
<dbReference type="CDD" id="cd07377">
    <property type="entry name" value="WHTH_GntR"/>
    <property type="match status" value="1"/>
</dbReference>
<evidence type="ECO:0000313" key="8">
    <source>
        <dbReference type="EMBL" id="MBO1434913.1"/>
    </source>
</evidence>
<dbReference type="InterPro" id="IPR051446">
    <property type="entry name" value="HTH_trans_reg/aminotransferase"/>
</dbReference>
<dbReference type="PANTHER" id="PTHR46577">
    <property type="entry name" value="HTH-TYPE TRANSCRIPTIONAL REGULATORY PROTEIN GABR"/>
    <property type="match status" value="1"/>
</dbReference>
<gene>
    <name evidence="8" type="ORF">J4P68_37225</name>
</gene>
<name>A0ABS3MTU3_9BRAD</name>
<dbReference type="Gene3D" id="3.40.640.10">
    <property type="entry name" value="Type I PLP-dependent aspartate aminotransferase-like (Major domain)"/>
    <property type="match status" value="1"/>
</dbReference>
<feature type="domain" description="HTH gntR-type" evidence="7">
    <location>
        <begin position="31"/>
        <end position="99"/>
    </location>
</feature>
<reference evidence="8" key="1">
    <citation type="journal article" date="2021" name="Int. J. Syst. Evol. Microbiol.">
        <title>Bradyrhizobium septentrionale sp. nov. (sv. septentrionale) and Bradyrhizobium quebecense sp. nov. (sv. septentrionale) associated with legumes native to Canada possess rearranged symbiosis genes and numerous insertion sequences.</title>
        <authorList>
            <person name="Bromfield E.S.P."/>
            <person name="Cloutier S."/>
        </authorList>
    </citation>
    <scope>NUCLEOTIDE SEQUENCE</scope>
    <source>
        <strain evidence="8">12S5</strain>
    </source>
</reference>
<dbReference type="Gene3D" id="1.10.10.10">
    <property type="entry name" value="Winged helix-like DNA-binding domain superfamily/Winged helix DNA-binding domain"/>
    <property type="match status" value="1"/>
</dbReference>
<dbReference type="Pfam" id="PF00155">
    <property type="entry name" value="Aminotran_1_2"/>
    <property type="match status" value="1"/>
</dbReference>
<accession>A0ABS3MTU3</accession>
<proteinExistence type="inferred from homology"/>
<keyword evidence="5" id="KW-0804">Transcription</keyword>
<dbReference type="InterPro" id="IPR015424">
    <property type="entry name" value="PyrdxlP-dep_Trfase"/>
</dbReference>
<dbReference type="GO" id="GO:0008483">
    <property type="term" value="F:transaminase activity"/>
    <property type="evidence" value="ECO:0007669"/>
    <property type="project" value="UniProtKB-KW"/>
</dbReference>
<feature type="region of interest" description="Disordered" evidence="6">
    <location>
        <begin position="1"/>
        <end position="23"/>
    </location>
</feature>
<keyword evidence="9" id="KW-1185">Reference proteome</keyword>
<evidence type="ECO:0000313" key="9">
    <source>
        <dbReference type="Proteomes" id="UP000692816"/>
    </source>
</evidence>
<keyword evidence="8" id="KW-0032">Aminotransferase</keyword>
<comment type="caution">
    <text evidence="8">The sequence shown here is derived from an EMBL/GenBank/DDBJ whole genome shotgun (WGS) entry which is preliminary data.</text>
</comment>
<comment type="similarity">
    <text evidence="1">In the C-terminal section; belongs to the class-I pyridoxal-phosphate-dependent aminotransferase family.</text>
</comment>
<protein>
    <submittedName>
        <fullName evidence="8">PLP-dependent aminotransferase family protein</fullName>
    </submittedName>
</protein>
<dbReference type="Proteomes" id="UP000692816">
    <property type="component" value="Unassembled WGS sequence"/>
</dbReference>
<dbReference type="Pfam" id="PF00392">
    <property type="entry name" value="GntR"/>
    <property type="match status" value="1"/>
</dbReference>
<keyword evidence="3" id="KW-0805">Transcription regulation</keyword>
<evidence type="ECO:0000256" key="5">
    <source>
        <dbReference type="ARBA" id="ARBA00023163"/>
    </source>
</evidence>
<dbReference type="SMART" id="SM00345">
    <property type="entry name" value="HTH_GNTR"/>
    <property type="match status" value="1"/>
</dbReference>
<dbReference type="InterPro" id="IPR036388">
    <property type="entry name" value="WH-like_DNA-bd_sf"/>
</dbReference>
<keyword evidence="8" id="KW-0808">Transferase</keyword>
<dbReference type="RefSeq" id="WP_207839001.1">
    <property type="nucleotide sequence ID" value="NZ_CP088282.1"/>
</dbReference>
<dbReference type="SUPFAM" id="SSF46785">
    <property type="entry name" value="Winged helix' DNA-binding domain"/>
    <property type="match status" value="1"/>
</dbReference>
<dbReference type="EMBL" id="JAGEPA010000001">
    <property type="protein sequence ID" value="MBO1434913.1"/>
    <property type="molecule type" value="Genomic_DNA"/>
</dbReference>
<evidence type="ECO:0000256" key="6">
    <source>
        <dbReference type="SAM" id="MobiDB-lite"/>
    </source>
</evidence>
<evidence type="ECO:0000256" key="1">
    <source>
        <dbReference type="ARBA" id="ARBA00005384"/>
    </source>
</evidence>
<dbReference type="PROSITE" id="PS50949">
    <property type="entry name" value="HTH_GNTR"/>
    <property type="match status" value="1"/>
</dbReference>